<name>A0AAW6MC25_9BACE</name>
<comment type="caution">
    <text evidence="1">The sequence shown here is derived from an EMBL/GenBank/DDBJ whole genome shotgun (WGS) entry which is preliminary data.</text>
</comment>
<proteinExistence type="predicted"/>
<dbReference type="AlphaFoldDB" id="A0AAW6MC25"/>
<dbReference type="Proteomes" id="UP001221924">
    <property type="component" value="Unassembled WGS sequence"/>
</dbReference>
<accession>A0AAW6MC25</accession>
<evidence type="ECO:0000313" key="2">
    <source>
        <dbReference type="Proteomes" id="UP001221924"/>
    </source>
</evidence>
<feature type="non-terminal residue" evidence="1">
    <location>
        <position position="104"/>
    </location>
</feature>
<protein>
    <submittedName>
        <fullName evidence="1">Aldo/keto reductase</fullName>
    </submittedName>
</protein>
<evidence type="ECO:0000313" key="1">
    <source>
        <dbReference type="EMBL" id="MDE8697888.1"/>
    </source>
</evidence>
<feature type="non-terminal residue" evidence="1">
    <location>
        <position position="1"/>
    </location>
</feature>
<gene>
    <name evidence="1" type="ORF">PZH42_27995</name>
</gene>
<organism evidence="1 2">
    <name type="scientific">Bacteroides cellulosilyticus</name>
    <dbReference type="NCBI Taxonomy" id="246787"/>
    <lineage>
        <taxon>Bacteria</taxon>
        <taxon>Pseudomonadati</taxon>
        <taxon>Bacteroidota</taxon>
        <taxon>Bacteroidia</taxon>
        <taxon>Bacteroidales</taxon>
        <taxon>Bacteroidaceae</taxon>
        <taxon>Bacteroides</taxon>
    </lineage>
</organism>
<reference evidence="1" key="1">
    <citation type="submission" date="2023-03" db="EMBL/GenBank/DDBJ databases">
        <title>DFI Biobank Strains.</title>
        <authorList>
            <person name="Mostad J."/>
            <person name="Paddock L."/>
            <person name="Medina S."/>
            <person name="Waligurski E."/>
            <person name="Barat B."/>
            <person name="Smith R."/>
            <person name="Burgo V."/>
            <person name="Metcalfe C."/>
            <person name="Woodson C."/>
            <person name="Sundararajan A."/>
            <person name="Ramaswamy R."/>
            <person name="Lin H."/>
            <person name="Pamer E.G."/>
        </authorList>
    </citation>
    <scope>NUCLEOTIDE SEQUENCE</scope>
    <source>
        <strain evidence="1">DFI.9.5</strain>
    </source>
</reference>
<dbReference type="EMBL" id="JARFID010000408">
    <property type="protein sequence ID" value="MDE8697888.1"/>
    <property type="molecule type" value="Genomic_DNA"/>
</dbReference>
<sequence length="104" mass="11459">VESGLIEVLMFSINPCYDLQPPSENVDDLWADESYAHSLENIDPEREKLYELCEQKGIGLDVMKAYGGGDLLSETNSPFGKAMTPVQFIEYALTRPAVASVMVG</sequence>